<dbReference type="KEGG" id="tng:GSTEN00010355G001"/>
<name>Q4SYF7_TETNG</name>
<protein>
    <submittedName>
        <fullName evidence="1">Chromosome undetermined SCAF12073, whole genome shotgun sequence</fullName>
    </submittedName>
</protein>
<evidence type="ECO:0000313" key="1">
    <source>
        <dbReference type="EMBL" id="CAF94325.1"/>
    </source>
</evidence>
<organism evidence="1">
    <name type="scientific">Tetraodon nigroviridis</name>
    <name type="common">Spotted green pufferfish</name>
    <name type="synonym">Chelonodon nigroviridis</name>
    <dbReference type="NCBI Taxonomy" id="99883"/>
    <lineage>
        <taxon>Eukaryota</taxon>
        <taxon>Metazoa</taxon>
        <taxon>Chordata</taxon>
        <taxon>Craniata</taxon>
        <taxon>Vertebrata</taxon>
        <taxon>Euteleostomi</taxon>
        <taxon>Actinopterygii</taxon>
        <taxon>Neopterygii</taxon>
        <taxon>Teleostei</taxon>
        <taxon>Neoteleostei</taxon>
        <taxon>Acanthomorphata</taxon>
        <taxon>Eupercaria</taxon>
        <taxon>Tetraodontiformes</taxon>
        <taxon>Tetradontoidea</taxon>
        <taxon>Tetraodontidae</taxon>
        <taxon>Tetraodon</taxon>
    </lineage>
</organism>
<dbReference type="AlphaFoldDB" id="Q4SYF7"/>
<proteinExistence type="predicted"/>
<sequence length="50" mass="5572">MSAKDQNKLSTVDRPIKGMWQSFFFSPTGAGSYQCLLLKPDESVTKCCIL</sequence>
<dbReference type="EMBL" id="CAAE01012073">
    <property type="protein sequence ID" value="CAF94325.1"/>
    <property type="molecule type" value="Genomic_DNA"/>
</dbReference>
<accession>Q4SYF7</accession>
<gene>
    <name evidence="1" type="ORF">GSTENG00010355001</name>
</gene>
<reference evidence="1" key="2">
    <citation type="submission" date="2004-02" db="EMBL/GenBank/DDBJ databases">
        <authorList>
            <consortium name="Genoscope"/>
            <consortium name="Whitehead Institute Centre for Genome Research"/>
        </authorList>
    </citation>
    <scope>NUCLEOTIDE SEQUENCE</scope>
</reference>
<reference evidence="1" key="1">
    <citation type="journal article" date="2004" name="Nature">
        <title>Genome duplication in the teleost fish Tetraodon nigroviridis reveals the early vertebrate proto-karyotype.</title>
        <authorList>
            <person name="Jaillon O."/>
            <person name="Aury J.-M."/>
            <person name="Brunet F."/>
            <person name="Petit J.-L."/>
            <person name="Stange-Thomann N."/>
            <person name="Mauceli E."/>
            <person name="Bouneau L."/>
            <person name="Fischer C."/>
            <person name="Ozouf-Costaz C."/>
            <person name="Bernot A."/>
            <person name="Nicaud S."/>
            <person name="Jaffe D."/>
            <person name="Fisher S."/>
            <person name="Lutfalla G."/>
            <person name="Dossat C."/>
            <person name="Segurens B."/>
            <person name="Dasilva C."/>
            <person name="Salanoubat M."/>
            <person name="Levy M."/>
            <person name="Boudet N."/>
            <person name="Castellano S."/>
            <person name="Anthouard V."/>
            <person name="Jubin C."/>
            <person name="Castelli V."/>
            <person name="Katinka M."/>
            <person name="Vacherie B."/>
            <person name="Biemont C."/>
            <person name="Skalli Z."/>
            <person name="Cattolico L."/>
            <person name="Poulain J."/>
            <person name="De Berardinis V."/>
            <person name="Cruaud C."/>
            <person name="Duprat S."/>
            <person name="Brottier P."/>
            <person name="Coutanceau J.-P."/>
            <person name="Gouzy J."/>
            <person name="Parra G."/>
            <person name="Lardier G."/>
            <person name="Chapple C."/>
            <person name="McKernan K.J."/>
            <person name="McEwan P."/>
            <person name="Bosak S."/>
            <person name="Kellis M."/>
            <person name="Volff J.-N."/>
            <person name="Guigo R."/>
            <person name="Zody M.C."/>
            <person name="Mesirov J."/>
            <person name="Lindblad-Toh K."/>
            <person name="Birren B."/>
            <person name="Nusbaum C."/>
            <person name="Kahn D."/>
            <person name="Robinson-Rechavi M."/>
            <person name="Laudet V."/>
            <person name="Schachter V."/>
            <person name="Quetier F."/>
            <person name="Saurin W."/>
            <person name="Scarpelli C."/>
            <person name="Wincker P."/>
            <person name="Lander E.S."/>
            <person name="Weissenbach J."/>
            <person name="Roest Crollius H."/>
        </authorList>
    </citation>
    <scope>NUCLEOTIDE SEQUENCE [LARGE SCALE GENOMIC DNA]</scope>
</reference>